<protein>
    <submittedName>
        <fullName evidence="1">Uncharacterized protein</fullName>
    </submittedName>
</protein>
<gene>
    <name evidence="1" type="ORF">F2Q69_00032476</name>
</gene>
<comment type="caution">
    <text evidence="1">The sequence shown here is derived from an EMBL/GenBank/DDBJ whole genome shotgun (WGS) entry which is preliminary data.</text>
</comment>
<proteinExistence type="predicted"/>
<evidence type="ECO:0000313" key="1">
    <source>
        <dbReference type="EMBL" id="KAF3586923.1"/>
    </source>
</evidence>
<dbReference type="AlphaFoldDB" id="A0A8S9S2H3"/>
<evidence type="ECO:0000313" key="2">
    <source>
        <dbReference type="Proteomes" id="UP000712600"/>
    </source>
</evidence>
<sequence length="58" mass="6697">MYLSQMYHVLKEAEKPHRLHWKDAYKTLGHKVAMVVSGDGDDRHRICGKLQMEKGSVS</sequence>
<accession>A0A8S9S2H3</accession>
<reference evidence="1" key="1">
    <citation type="submission" date="2019-12" db="EMBL/GenBank/DDBJ databases">
        <title>Genome sequencing and annotation of Brassica cretica.</title>
        <authorList>
            <person name="Studholme D.J."/>
            <person name="Sarris P."/>
        </authorList>
    </citation>
    <scope>NUCLEOTIDE SEQUENCE</scope>
    <source>
        <strain evidence="1">PFS-109/04</strain>
        <tissue evidence="1">Leaf</tissue>
    </source>
</reference>
<dbReference type="Proteomes" id="UP000712600">
    <property type="component" value="Unassembled WGS sequence"/>
</dbReference>
<organism evidence="1 2">
    <name type="scientific">Brassica cretica</name>
    <name type="common">Mustard</name>
    <dbReference type="NCBI Taxonomy" id="69181"/>
    <lineage>
        <taxon>Eukaryota</taxon>
        <taxon>Viridiplantae</taxon>
        <taxon>Streptophyta</taxon>
        <taxon>Embryophyta</taxon>
        <taxon>Tracheophyta</taxon>
        <taxon>Spermatophyta</taxon>
        <taxon>Magnoliopsida</taxon>
        <taxon>eudicotyledons</taxon>
        <taxon>Gunneridae</taxon>
        <taxon>Pentapetalae</taxon>
        <taxon>rosids</taxon>
        <taxon>malvids</taxon>
        <taxon>Brassicales</taxon>
        <taxon>Brassicaceae</taxon>
        <taxon>Brassiceae</taxon>
        <taxon>Brassica</taxon>
    </lineage>
</organism>
<dbReference type="EMBL" id="QGKX02000088">
    <property type="protein sequence ID" value="KAF3586923.1"/>
    <property type="molecule type" value="Genomic_DNA"/>
</dbReference>
<name>A0A8S9S2H3_BRACR</name>